<dbReference type="Proteomes" id="UP000653578">
    <property type="component" value="Unassembled WGS sequence"/>
</dbReference>
<organism evidence="2 3">
    <name type="scientific">Paenibacillus plantarum</name>
    <dbReference type="NCBI Taxonomy" id="2654975"/>
    <lineage>
        <taxon>Bacteria</taxon>
        <taxon>Bacillati</taxon>
        <taxon>Bacillota</taxon>
        <taxon>Bacilli</taxon>
        <taxon>Bacillales</taxon>
        <taxon>Paenibacillaceae</taxon>
        <taxon>Paenibacillus</taxon>
    </lineage>
</organism>
<keyword evidence="3" id="KW-1185">Reference proteome</keyword>
<protein>
    <submittedName>
        <fullName evidence="2">GNAT family N-acetyltransferase</fullName>
    </submittedName>
</protein>
<feature type="domain" description="N-acetyltransferase" evidence="1">
    <location>
        <begin position="207"/>
        <end position="368"/>
    </location>
</feature>
<dbReference type="SUPFAM" id="SSF55729">
    <property type="entry name" value="Acyl-CoA N-acyltransferases (Nat)"/>
    <property type="match status" value="1"/>
</dbReference>
<dbReference type="InterPro" id="IPR029062">
    <property type="entry name" value="Class_I_gatase-like"/>
</dbReference>
<reference evidence="2 3" key="1">
    <citation type="submission" date="2019-10" db="EMBL/GenBank/DDBJ databases">
        <title>Description of Paenibacillus humi sp. nov.</title>
        <authorList>
            <person name="Carlier A."/>
            <person name="Qi S."/>
        </authorList>
    </citation>
    <scope>NUCLEOTIDE SEQUENCE [LARGE SCALE GENOMIC DNA]</scope>
    <source>
        <strain evidence="2 3">LMG 31461</strain>
    </source>
</reference>
<name>A0ABX1XEE5_9BACL</name>
<dbReference type="CDD" id="cd04301">
    <property type="entry name" value="NAT_SF"/>
    <property type="match status" value="1"/>
</dbReference>
<dbReference type="PANTHER" id="PTHR43130">
    <property type="entry name" value="ARAC-FAMILY TRANSCRIPTIONAL REGULATOR"/>
    <property type="match status" value="1"/>
</dbReference>
<evidence type="ECO:0000313" key="2">
    <source>
        <dbReference type="EMBL" id="NOU66531.1"/>
    </source>
</evidence>
<dbReference type="Pfam" id="PF01965">
    <property type="entry name" value="DJ-1_PfpI"/>
    <property type="match status" value="1"/>
</dbReference>
<dbReference type="Pfam" id="PF00583">
    <property type="entry name" value="Acetyltransf_1"/>
    <property type="match status" value="1"/>
</dbReference>
<dbReference type="Gene3D" id="3.40.630.30">
    <property type="match status" value="1"/>
</dbReference>
<dbReference type="PANTHER" id="PTHR43130:SF3">
    <property type="entry name" value="HTH-TYPE TRANSCRIPTIONAL REGULATOR RV1931C"/>
    <property type="match status" value="1"/>
</dbReference>
<dbReference type="InterPro" id="IPR000182">
    <property type="entry name" value="GNAT_dom"/>
</dbReference>
<dbReference type="InterPro" id="IPR016181">
    <property type="entry name" value="Acyl_CoA_acyltransferase"/>
</dbReference>
<dbReference type="Gene3D" id="3.40.50.880">
    <property type="match status" value="1"/>
</dbReference>
<dbReference type="RefSeq" id="WP_171632954.1">
    <property type="nucleotide sequence ID" value="NZ_WHNY01000063.1"/>
</dbReference>
<accession>A0ABX1XEE5</accession>
<gene>
    <name evidence="2" type="ORF">GC096_21035</name>
</gene>
<dbReference type="InterPro" id="IPR002818">
    <property type="entry name" value="DJ-1/PfpI"/>
</dbReference>
<proteinExistence type="predicted"/>
<sequence length="368" mass="41348">MERARNVAVLIYEKVDLLDIAGPYDVFGVSSNWGKDFKVYTVGEGQKPVTTVSGLMIHPKYSLDNCPLPDILIVPGGLGSRTEMNNATLTSWISQTAASAEIVLSVCTGALLLAKANLLDGLRVTTNRNAFDLLREIVPSSATIVEDVRYVNNGKIVMSAGVTAGFDAALYVVARLFGEERALAAASKIEYHWHRDEPTAALQQDLFIIRKAQIEDVDDIQKLFIEAAQWIQLSKGFTQWREDSFNNAYLTSFINDQEVFVACQNGALIGCFSIQWQYEEIWGDLFHDDAGYVHRLVVSRKYKGEGFGNKFLAWAADYIKTKGKGWLRLDCMADNPTLNDYYRSHDFIHRGRYDGRGWSANLYEREIN</sequence>
<comment type="caution">
    <text evidence="2">The sequence shown here is derived from an EMBL/GenBank/DDBJ whole genome shotgun (WGS) entry which is preliminary data.</text>
</comment>
<dbReference type="EMBL" id="WHNY01000063">
    <property type="protein sequence ID" value="NOU66531.1"/>
    <property type="molecule type" value="Genomic_DNA"/>
</dbReference>
<evidence type="ECO:0000313" key="3">
    <source>
        <dbReference type="Proteomes" id="UP000653578"/>
    </source>
</evidence>
<evidence type="ECO:0000259" key="1">
    <source>
        <dbReference type="PROSITE" id="PS51186"/>
    </source>
</evidence>
<dbReference type="InterPro" id="IPR052158">
    <property type="entry name" value="INH-QAR"/>
</dbReference>
<dbReference type="PROSITE" id="PS51186">
    <property type="entry name" value="GNAT"/>
    <property type="match status" value="1"/>
</dbReference>
<dbReference type="SUPFAM" id="SSF52317">
    <property type="entry name" value="Class I glutamine amidotransferase-like"/>
    <property type="match status" value="1"/>
</dbReference>
<dbReference type="CDD" id="cd03139">
    <property type="entry name" value="GATase1_PfpI_2"/>
    <property type="match status" value="1"/>
</dbReference>